<dbReference type="InterPro" id="IPR012349">
    <property type="entry name" value="Split_barrel_FMN-bd"/>
</dbReference>
<dbReference type="InterPro" id="IPR004378">
    <property type="entry name" value="F420H2_quin_Rdtase"/>
</dbReference>
<dbReference type="NCBIfam" id="TIGR00026">
    <property type="entry name" value="hi_GC_TIGR00026"/>
    <property type="match status" value="1"/>
</dbReference>
<dbReference type="OrthoDB" id="3778270at2"/>
<accession>A0A502D4V8</accession>
<name>A0A502D4V8_9MICO</name>
<dbReference type="Gene3D" id="2.30.110.10">
    <property type="entry name" value="Electron Transport, Fmn-binding Protein, Chain A"/>
    <property type="match status" value="1"/>
</dbReference>
<protein>
    <submittedName>
        <fullName evidence="1">Nitroreductase family deazaflavin-dependent oxidoreductase</fullName>
    </submittedName>
</protein>
<evidence type="ECO:0000313" key="1">
    <source>
        <dbReference type="EMBL" id="TPG19862.1"/>
    </source>
</evidence>
<dbReference type="GO" id="GO:0016491">
    <property type="term" value="F:oxidoreductase activity"/>
    <property type="evidence" value="ECO:0007669"/>
    <property type="project" value="InterPro"/>
</dbReference>
<sequence length="146" mass="16202">MGRRFLRLSHTGRRSGRTFHVVLEVVRYDRTTGEATVISGFGETADWLRNLRAGGRVEVDFGRGPSPAAYRVLGLDEAEATYAAYERRNLLIAPLVRWTLTALLGWTYDGSRAARRRMVAELPLVALRLAAHRTARPPQSSGPPAT</sequence>
<keyword evidence="2" id="KW-1185">Reference proteome</keyword>
<dbReference type="EMBL" id="RCZM01000001">
    <property type="protein sequence ID" value="TPG19862.1"/>
    <property type="molecule type" value="Genomic_DNA"/>
</dbReference>
<proteinExistence type="predicted"/>
<organism evidence="1 2">
    <name type="scientific">Pedococcus bigeumensis</name>
    <dbReference type="NCBI Taxonomy" id="433644"/>
    <lineage>
        <taxon>Bacteria</taxon>
        <taxon>Bacillati</taxon>
        <taxon>Actinomycetota</taxon>
        <taxon>Actinomycetes</taxon>
        <taxon>Micrococcales</taxon>
        <taxon>Intrasporangiaceae</taxon>
        <taxon>Pedococcus</taxon>
    </lineage>
</organism>
<comment type="caution">
    <text evidence="1">The sequence shown here is derived from an EMBL/GenBank/DDBJ whole genome shotgun (WGS) entry which is preliminary data.</text>
</comment>
<dbReference type="Proteomes" id="UP000317722">
    <property type="component" value="Unassembled WGS sequence"/>
</dbReference>
<dbReference type="AlphaFoldDB" id="A0A502D4V8"/>
<gene>
    <name evidence="1" type="ORF">EAH86_02855</name>
</gene>
<reference evidence="1 2" key="1">
    <citation type="journal article" date="2019" name="Environ. Microbiol.">
        <title>Species interactions and distinct microbial communities in high Arctic permafrost affected cryosols are associated with the CH4 and CO2 gas fluxes.</title>
        <authorList>
            <person name="Altshuler I."/>
            <person name="Hamel J."/>
            <person name="Turney S."/>
            <person name="Magnuson E."/>
            <person name="Levesque R."/>
            <person name="Greer C."/>
            <person name="Whyte L.G."/>
        </authorList>
    </citation>
    <scope>NUCLEOTIDE SEQUENCE [LARGE SCALE GENOMIC DNA]</scope>
    <source>
        <strain evidence="1 2">S9.3A</strain>
    </source>
</reference>
<evidence type="ECO:0000313" key="2">
    <source>
        <dbReference type="Proteomes" id="UP000317722"/>
    </source>
</evidence>